<dbReference type="STRING" id="530564.Psta_0231"/>
<dbReference type="Proteomes" id="UP000001887">
    <property type="component" value="Chromosome"/>
</dbReference>
<protein>
    <submittedName>
        <fullName evidence="1">Uncharacterized protein</fullName>
    </submittedName>
</protein>
<gene>
    <name evidence="1" type="ordered locus">Psta_0231</name>
</gene>
<organism evidence="1 2">
    <name type="scientific">Pirellula staleyi (strain ATCC 27377 / DSM 6068 / ICPB 4128)</name>
    <name type="common">Pirella staleyi</name>
    <dbReference type="NCBI Taxonomy" id="530564"/>
    <lineage>
        <taxon>Bacteria</taxon>
        <taxon>Pseudomonadati</taxon>
        <taxon>Planctomycetota</taxon>
        <taxon>Planctomycetia</taxon>
        <taxon>Pirellulales</taxon>
        <taxon>Pirellulaceae</taxon>
        <taxon>Pirellula</taxon>
    </lineage>
</organism>
<dbReference type="HOGENOM" id="CLU_1720651_0_0_0"/>
<proteinExistence type="predicted"/>
<dbReference type="KEGG" id="psl:Psta_0231"/>
<accession>D2R1E2</accession>
<sequence length="152" mass="17163">MNLDDLDKKLWKKLKSNAGIKSSGFFKKADASVGKYISAAVKARDKFADTYLAEDLLKYQDALKKLDEAFDKFVTTKHLDDIDDGDLKANEKKELASEIESWREQIDKLIKGLDSGVKTLYKGVGGDWGKFDQAEKGKRKVVMDKTFDQLGF</sequence>
<evidence type="ECO:0000313" key="2">
    <source>
        <dbReference type="Proteomes" id="UP000001887"/>
    </source>
</evidence>
<reference evidence="1 2" key="1">
    <citation type="journal article" date="2009" name="Stand. Genomic Sci.">
        <title>Complete genome sequence of Pirellula staleyi type strain (ATCC 27377).</title>
        <authorList>
            <person name="Clum A."/>
            <person name="Tindall B.J."/>
            <person name="Sikorski J."/>
            <person name="Ivanova N."/>
            <person name="Mavrommatis K."/>
            <person name="Lucas S."/>
            <person name="Glavina del Rio T."/>
            <person name="Nolan M."/>
            <person name="Chen F."/>
            <person name="Tice H."/>
            <person name="Pitluck S."/>
            <person name="Cheng J.F."/>
            <person name="Chertkov O."/>
            <person name="Brettin T."/>
            <person name="Han C."/>
            <person name="Detter J.C."/>
            <person name="Kuske C."/>
            <person name="Bruce D."/>
            <person name="Goodwin L."/>
            <person name="Ovchinikova G."/>
            <person name="Pati A."/>
            <person name="Mikhailova N."/>
            <person name="Chen A."/>
            <person name="Palaniappan K."/>
            <person name="Land M."/>
            <person name="Hauser L."/>
            <person name="Chang Y.J."/>
            <person name="Jeffries C.D."/>
            <person name="Chain P."/>
            <person name="Rohde M."/>
            <person name="Goker M."/>
            <person name="Bristow J."/>
            <person name="Eisen J.A."/>
            <person name="Markowitz V."/>
            <person name="Hugenholtz P."/>
            <person name="Kyrpides N.C."/>
            <person name="Klenk H.P."/>
            <person name="Lapidus A."/>
        </authorList>
    </citation>
    <scope>NUCLEOTIDE SEQUENCE [LARGE SCALE GENOMIC DNA]</scope>
    <source>
        <strain evidence="2">ATCC 27377 / DSM 6068 / ICPB 4128</strain>
    </source>
</reference>
<dbReference type="EMBL" id="CP001848">
    <property type="protein sequence ID" value="ADB14927.1"/>
    <property type="molecule type" value="Genomic_DNA"/>
</dbReference>
<dbReference type="AlphaFoldDB" id="D2R1E2"/>
<evidence type="ECO:0000313" key="1">
    <source>
        <dbReference type="EMBL" id="ADB14927.1"/>
    </source>
</evidence>
<keyword evidence="2" id="KW-1185">Reference proteome</keyword>
<name>D2R1E2_PIRSD</name>